<keyword evidence="5" id="KW-0092">Biotin</keyword>
<dbReference type="InterPro" id="IPR001882">
    <property type="entry name" value="Biotin_BS"/>
</dbReference>
<dbReference type="PROSITE" id="PS50979">
    <property type="entry name" value="BC"/>
    <property type="match status" value="1"/>
</dbReference>
<dbReference type="eggNOG" id="COG4770">
    <property type="taxonomic scope" value="Bacteria"/>
</dbReference>
<dbReference type="PROSITE" id="PS00188">
    <property type="entry name" value="BIOTIN"/>
    <property type="match status" value="1"/>
</dbReference>
<reference evidence="12 13" key="1">
    <citation type="submission" date="2010-04" db="EMBL/GenBank/DDBJ databases">
        <authorList>
            <person name="Qin X."/>
            <person name="Bachman B."/>
            <person name="Battles P."/>
            <person name="Bell A."/>
            <person name="Bess C."/>
            <person name="Bickham C."/>
            <person name="Chaboub L."/>
            <person name="Chen D."/>
            <person name="Coyle M."/>
            <person name="Deiros D.R."/>
            <person name="Dinh H."/>
            <person name="Forbes L."/>
            <person name="Fowler G."/>
            <person name="Francisco L."/>
            <person name="Fu Q."/>
            <person name="Gubbala S."/>
            <person name="Hale W."/>
            <person name="Han Y."/>
            <person name="Hemphill L."/>
            <person name="Highlander S.K."/>
            <person name="Hirani K."/>
            <person name="Hogues M."/>
            <person name="Jackson L."/>
            <person name="Jakkamsetti A."/>
            <person name="Javaid M."/>
            <person name="Jiang H."/>
            <person name="Korchina V."/>
            <person name="Kovar C."/>
            <person name="Lara F."/>
            <person name="Lee S."/>
            <person name="Mata R."/>
            <person name="Mathew T."/>
            <person name="Moen C."/>
            <person name="Morales K."/>
            <person name="Munidasa M."/>
            <person name="Nazareth L."/>
            <person name="Ngo R."/>
            <person name="Nguyen L."/>
            <person name="Okwuonu G."/>
            <person name="Ongeri F."/>
            <person name="Patil S."/>
            <person name="Petrosino J."/>
            <person name="Pham C."/>
            <person name="Pham P."/>
            <person name="Pu L.-L."/>
            <person name="Puazo M."/>
            <person name="Raj R."/>
            <person name="Reid J."/>
            <person name="Rouhana J."/>
            <person name="Saada N."/>
            <person name="Shang Y."/>
            <person name="Simmons D."/>
            <person name="Thornton R."/>
            <person name="Warren J."/>
            <person name="Weissenberger G."/>
            <person name="Zhang J."/>
            <person name="Zhang L."/>
            <person name="Zhou C."/>
            <person name="Zhu D."/>
            <person name="Muzny D."/>
            <person name="Worley K."/>
            <person name="Gibbs R."/>
        </authorList>
    </citation>
    <scope>NUCLEOTIDE SEQUENCE [LARGE SCALE GENOMIC DNA]</scope>
    <source>
        <strain evidence="12 13">ATCC 49030</strain>
    </source>
</reference>
<evidence type="ECO:0000256" key="8">
    <source>
        <dbReference type="SAM" id="MobiDB-lite"/>
    </source>
</evidence>
<protein>
    <submittedName>
        <fullName evidence="12">Carbamoyl-phosphate synthase L chain, ATP binding domain protein</fullName>
        <ecNumber evidence="12">6.3.4.14</ecNumber>
    </submittedName>
</protein>
<feature type="domain" description="Biotin carboxylation" evidence="11">
    <location>
        <begin position="32"/>
        <end position="502"/>
    </location>
</feature>
<dbReference type="Proteomes" id="UP000005714">
    <property type="component" value="Unassembled WGS sequence"/>
</dbReference>
<evidence type="ECO:0000259" key="10">
    <source>
        <dbReference type="PROSITE" id="PS50975"/>
    </source>
</evidence>
<evidence type="ECO:0000259" key="9">
    <source>
        <dbReference type="PROSITE" id="PS50968"/>
    </source>
</evidence>
<evidence type="ECO:0000313" key="13">
    <source>
        <dbReference type="Proteomes" id="UP000005714"/>
    </source>
</evidence>
<dbReference type="SUPFAM" id="SSF51230">
    <property type="entry name" value="Single hybrid motif"/>
    <property type="match status" value="1"/>
</dbReference>
<dbReference type="PANTHER" id="PTHR18866:SF126">
    <property type="entry name" value="BIOTIN CARBOXYLASE"/>
    <property type="match status" value="1"/>
</dbReference>
<dbReference type="InterPro" id="IPR005481">
    <property type="entry name" value="BC-like_N"/>
</dbReference>
<dbReference type="EC" id="6.3.4.14" evidence="12"/>
<accession>D4YK92</accession>
<dbReference type="FunFam" id="2.40.50.100:FF:000003">
    <property type="entry name" value="Acetyl-CoA carboxylase biotin carboxyl carrier protein"/>
    <property type="match status" value="1"/>
</dbReference>
<proteinExistence type="predicted"/>
<dbReference type="SUPFAM" id="SSF51246">
    <property type="entry name" value="Rudiment single hybrid motif"/>
    <property type="match status" value="1"/>
</dbReference>
<dbReference type="CDD" id="cd06850">
    <property type="entry name" value="biotinyl_domain"/>
    <property type="match status" value="1"/>
</dbReference>
<evidence type="ECO:0000256" key="6">
    <source>
        <dbReference type="ARBA" id="ARBA00048501"/>
    </source>
</evidence>
<dbReference type="GO" id="GO:0004075">
    <property type="term" value="F:biotin carboxylase activity"/>
    <property type="evidence" value="ECO:0007669"/>
    <property type="project" value="UniProtKB-EC"/>
</dbReference>
<gene>
    <name evidence="12" type="primary">accA</name>
    <name evidence="12" type="ORF">HMPREF0183_0352</name>
</gene>
<dbReference type="Gene3D" id="3.30.470.20">
    <property type="entry name" value="ATP-grasp fold, B domain"/>
    <property type="match status" value="1"/>
</dbReference>
<dbReference type="InterPro" id="IPR016185">
    <property type="entry name" value="PreATP-grasp_dom_sf"/>
</dbReference>
<dbReference type="GO" id="GO:0046872">
    <property type="term" value="F:metal ion binding"/>
    <property type="evidence" value="ECO:0007669"/>
    <property type="project" value="InterPro"/>
</dbReference>
<dbReference type="Gene3D" id="3.40.50.20">
    <property type="match status" value="1"/>
</dbReference>
<comment type="catalytic activity">
    <reaction evidence="6">
        <text>N(6)-biotinyl-L-lysyl-[protein] + hydrogencarbonate + ATP = N(6)-carboxybiotinyl-L-lysyl-[protein] + ADP + phosphate + H(+)</text>
        <dbReference type="Rhea" id="RHEA:13501"/>
        <dbReference type="Rhea" id="RHEA-COMP:10505"/>
        <dbReference type="Rhea" id="RHEA-COMP:10506"/>
        <dbReference type="ChEBI" id="CHEBI:15378"/>
        <dbReference type="ChEBI" id="CHEBI:17544"/>
        <dbReference type="ChEBI" id="CHEBI:30616"/>
        <dbReference type="ChEBI" id="CHEBI:43474"/>
        <dbReference type="ChEBI" id="CHEBI:83144"/>
        <dbReference type="ChEBI" id="CHEBI:83145"/>
        <dbReference type="ChEBI" id="CHEBI:456216"/>
        <dbReference type="EC" id="6.3.4.14"/>
    </reaction>
    <physiologicalReaction direction="left-to-right" evidence="6">
        <dbReference type="Rhea" id="RHEA:13502"/>
    </physiologicalReaction>
</comment>
<dbReference type="InterPro" id="IPR011054">
    <property type="entry name" value="Rudment_hybrid_motif"/>
</dbReference>
<comment type="cofactor">
    <cofactor evidence="1">
        <name>biotin</name>
        <dbReference type="ChEBI" id="CHEBI:57586"/>
    </cofactor>
</comment>
<sequence>MIPLTSQMTTGAQVDAEARTEGHTEARAEARTIRSVLVANRGEIARRVFATCREQGIETVAVFSDPDEGLPFVAEADKAVRLPGKSAAETYLDGPAIIEAAHRTGADAIHPGYGFLSENAEFARAVMDAGLTWIGPSPEAIESMGSKVRSKELMDAAGVPILTNMEPDSITEADLPVLVKASAGGGGRGMRVADSMDALAETIESAKREAQSAFGDSTVFCERYIPAGHHVEVQVVGDMHGNVWAVGERECSIQRRHQKVVEEAPAPLVERHGQELRDRLFQAAKDAATRIGYVGAGTVEFLADSNGEFFFLEMNTRLQVEHPVTESVTGVDLVALQLHVAQGGELVGEPPAQTGHSIEVRLYAEDPAEGWKPQSGPVHRFDVPGVDERFSTVRARRAVDNSGASIRLDAAYVDEAAFDGGASGGASANTGTEISPFYDPMIAKIISTADTRTRAATHLADALARMDWDGPTVNRDLLVQILRSDAFVQGNTDTNFLNEHEDVFSPVVSDHHIQIAATAAALALAATVERDQVTTASGHIVPQSATELTGEESLARDIAQRNPRPHIGRFRLFADQPSARTFVTETGAEVAVATSQRRGTWVVENSEVDIAVKEARPERVVLEIDGVRTAYSVRVQGRRVTVNSSGASVVLVEAERFTDPALVAAPGSLLAPMPGVVSSVHVNVGDAVTTGQALLTMEAMKMEHTIHADADGSLKELPVSVGNQVEAGALLAVIEVEDNE</sequence>
<evidence type="ECO:0000259" key="11">
    <source>
        <dbReference type="PROSITE" id="PS50979"/>
    </source>
</evidence>
<dbReference type="InterPro" id="IPR050856">
    <property type="entry name" value="Biotin_carboxylase_complex"/>
</dbReference>
<dbReference type="InterPro" id="IPR013815">
    <property type="entry name" value="ATP_grasp_subdomain_1"/>
</dbReference>
<dbReference type="SUPFAM" id="SSF52440">
    <property type="entry name" value="PreATP-grasp domain"/>
    <property type="match status" value="1"/>
</dbReference>
<dbReference type="InterPro" id="IPR005482">
    <property type="entry name" value="Biotin_COase_C"/>
</dbReference>
<dbReference type="AlphaFoldDB" id="D4YK92"/>
<dbReference type="Gene3D" id="2.40.50.100">
    <property type="match status" value="1"/>
</dbReference>
<dbReference type="PROSITE" id="PS50975">
    <property type="entry name" value="ATP_GRASP"/>
    <property type="match status" value="1"/>
</dbReference>
<evidence type="ECO:0000313" key="12">
    <source>
        <dbReference type="EMBL" id="EFG48384.1"/>
    </source>
</evidence>
<dbReference type="InterPro" id="IPR011761">
    <property type="entry name" value="ATP-grasp"/>
</dbReference>
<dbReference type="STRING" id="585530.HMPREF0183_0352"/>
<dbReference type="Pfam" id="PF02785">
    <property type="entry name" value="Biotin_carb_C"/>
    <property type="match status" value="1"/>
</dbReference>
<evidence type="ECO:0000256" key="1">
    <source>
        <dbReference type="ARBA" id="ARBA00001953"/>
    </source>
</evidence>
<dbReference type="EMBL" id="ADNU01000012">
    <property type="protein sequence ID" value="EFG48384.1"/>
    <property type="molecule type" value="Genomic_DNA"/>
</dbReference>
<dbReference type="SUPFAM" id="SSF56059">
    <property type="entry name" value="Glutathione synthetase ATP-binding domain-like"/>
    <property type="match status" value="1"/>
</dbReference>
<name>D4YK92_9MICO</name>
<dbReference type="SMART" id="SM00878">
    <property type="entry name" value="Biotin_carb_C"/>
    <property type="match status" value="1"/>
</dbReference>
<evidence type="ECO:0000256" key="7">
    <source>
        <dbReference type="PROSITE-ProRule" id="PRU00409"/>
    </source>
</evidence>
<comment type="caution">
    <text evidence="12">The sequence shown here is derived from an EMBL/GenBank/DDBJ whole genome shotgun (WGS) entry which is preliminary data.</text>
</comment>
<keyword evidence="4 7" id="KW-0067">ATP-binding</keyword>
<evidence type="ECO:0000256" key="5">
    <source>
        <dbReference type="ARBA" id="ARBA00023267"/>
    </source>
</evidence>
<dbReference type="InterPro" id="IPR011053">
    <property type="entry name" value="Single_hybrid_motif"/>
</dbReference>
<dbReference type="PANTHER" id="PTHR18866">
    <property type="entry name" value="CARBOXYLASE:PYRUVATE/ACETYL-COA/PROPIONYL-COA CARBOXYLASE"/>
    <property type="match status" value="1"/>
</dbReference>
<keyword evidence="13" id="KW-1185">Reference proteome</keyword>
<evidence type="ECO:0000256" key="4">
    <source>
        <dbReference type="ARBA" id="ARBA00022840"/>
    </source>
</evidence>
<dbReference type="Gene3D" id="3.30.1490.20">
    <property type="entry name" value="ATP-grasp fold, A domain"/>
    <property type="match status" value="1"/>
</dbReference>
<dbReference type="InterPro" id="IPR005479">
    <property type="entry name" value="CPAse_ATP-bd"/>
</dbReference>
<keyword evidence="2 12" id="KW-0436">Ligase</keyword>
<feature type="region of interest" description="Disordered" evidence="8">
    <location>
        <begin position="1"/>
        <end position="26"/>
    </location>
</feature>
<dbReference type="Pfam" id="PF00289">
    <property type="entry name" value="Biotin_carb_N"/>
    <property type="match status" value="1"/>
</dbReference>
<dbReference type="PROSITE" id="PS50968">
    <property type="entry name" value="BIOTINYL_LIPOYL"/>
    <property type="match status" value="1"/>
</dbReference>
<dbReference type="FunFam" id="3.40.50.20:FF:000010">
    <property type="entry name" value="Propionyl-CoA carboxylase subunit alpha"/>
    <property type="match status" value="1"/>
</dbReference>
<dbReference type="InterPro" id="IPR000089">
    <property type="entry name" value="Biotin_lipoyl"/>
</dbReference>
<evidence type="ECO:0000256" key="3">
    <source>
        <dbReference type="ARBA" id="ARBA00022741"/>
    </source>
</evidence>
<evidence type="ECO:0000256" key="2">
    <source>
        <dbReference type="ARBA" id="ARBA00022598"/>
    </source>
</evidence>
<dbReference type="Pfam" id="PF02786">
    <property type="entry name" value="CPSase_L_D2"/>
    <property type="match status" value="1"/>
</dbReference>
<dbReference type="Pfam" id="PF00364">
    <property type="entry name" value="Biotin_lipoyl"/>
    <property type="match status" value="1"/>
</dbReference>
<keyword evidence="3 7" id="KW-0547">Nucleotide-binding</keyword>
<dbReference type="PROSITE" id="PS00867">
    <property type="entry name" value="CPSASE_2"/>
    <property type="match status" value="1"/>
</dbReference>
<feature type="domain" description="ATP-grasp" evidence="10">
    <location>
        <begin position="151"/>
        <end position="342"/>
    </location>
</feature>
<feature type="compositionally biased region" description="Basic and acidic residues" evidence="8">
    <location>
        <begin position="16"/>
        <end position="26"/>
    </location>
</feature>
<feature type="compositionally biased region" description="Polar residues" evidence="8">
    <location>
        <begin position="1"/>
        <end position="12"/>
    </location>
</feature>
<organism evidence="12 13">
    <name type="scientific">Brevibacterium mcbrellneri ATCC 49030</name>
    <dbReference type="NCBI Taxonomy" id="585530"/>
    <lineage>
        <taxon>Bacteria</taxon>
        <taxon>Bacillati</taxon>
        <taxon>Actinomycetota</taxon>
        <taxon>Actinomycetes</taxon>
        <taxon>Micrococcales</taxon>
        <taxon>Brevibacteriaceae</taxon>
        <taxon>Brevibacterium</taxon>
    </lineage>
</organism>
<feature type="domain" description="Lipoyl-binding" evidence="9">
    <location>
        <begin position="660"/>
        <end position="735"/>
    </location>
</feature>
<dbReference type="GO" id="GO:0005524">
    <property type="term" value="F:ATP binding"/>
    <property type="evidence" value="ECO:0007669"/>
    <property type="project" value="UniProtKB-UniRule"/>
</dbReference>
<dbReference type="InterPro" id="IPR011764">
    <property type="entry name" value="Biotin_carboxylation_dom"/>
</dbReference>